<dbReference type="InterPro" id="IPR027417">
    <property type="entry name" value="P-loop_NTPase"/>
</dbReference>
<dbReference type="NCBIfam" id="TIGR00174">
    <property type="entry name" value="miaA"/>
    <property type="match status" value="1"/>
</dbReference>
<comment type="similarity">
    <text evidence="3 10 13">Belongs to the IPP transferase family.</text>
</comment>
<evidence type="ECO:0000256" key="13">
    <source>
        <dbReference type="RuleBase" id="RU003785"/>
    </source>
</evidence>
<keyword evidence="6 10" id="KW-0547">Nucleotide-binding</keyword>
<dbReference type="InterPro" id="IPR018022">
    <property type="entry name" value="IPT"/>
</dbReference>
<evidence type="ECO:0000256" key="6">
    <source>
        <dbReference type="ARBA" id="ARBA00022741"/>
    </source>
</evidence>
<accession>A0A6N2SBB2</accession>
<evidence type="ECO:0000256" key="4">
    <source>
        <dbReference type="ARBA" id="ARBA00022679"/>
    </source>
</evidence>
<comment type="cofactor">
    <cofactor evidence="1 10">
        <name>Mg(2+)</name>
        <dbReference type="ChEBI" id="CHEBI:18420"/>
    </cofactor>
</comment>
<reference evidence="14" key="1">
    <citation type="submission" date="2019-11" db="EMBL/GenBank/DDBJ databases">
        <authorList>
            <person name="Feng L."/>
        </authorList>
    </citation>
    <scope>NUCLEOTIDE SEQUENCE</scope>
    <source>
        <strain evidence="14">AundefinedLFYP135</strain>
    </source>
</reference>
<dbReference type="PANTHER" id="PTHR11088">
    <property type="entry name" value="TRNA DIMETHYLALLYLTRANSFERASE"/>
    <property type="match status" value="1"/>
</dbReference>
<feature type="binding site" evidence="10">
    <location>
        <begin position="14"/>
        <end position="21"/>
    </location>
    <ligand>
        <name>ATP</name>
        <dbReference type="ChEBI" id="CHEBI:30616"/>
    </ligand>
</feature>
<feature type="binding site" evidence="10">
    <location>
        <begin position="16"/>
        <end position="21"/>
    </location>
    <ligand>
        <name>substrate</name>
    </ligand>
</feature>
<feature type="site" description="Interaction with substrate tRNA" evidence="10">
    <location>
        <position position="105"/>
    </location>
</feature>
<keyword evidence="8 10" id="KW-0460">Magnesium</keyword>
<protein>
    <recommendedName>
        <fullName evidence="10">tRNA dimethylallyltransferase</fullName>
        <ecNumber evidence="10">2.5.1.75</ecNumber>
    </recommendedName>
    <alternativeName>
        <fullName evidence="10">Dimethylallyl diphosphate:tRNA dimethylallyltransferase</fullName>
        <shortName evidence="10">DMAPP:tRNA dimethylallyltransferase</shortName>
        <shortName evidence="10">DMATase</shortName>
    </alternativeName>
    <alternativeName>
        <fullName evidence="10">Isopentenyl-diphosphate:tRNA isopentenyltransferase</fullName>
        <shortName evidence="10">IPP transferase</shortName>
        <shortName evidence="10">IPPT</shortName>
        <shortName evidence="10">IPTase</shortName>
    </alternativeName>
</protein>
<keyword evidence="7 10" id="KW-0067">ATP-binding</keyword>
<dbReference type="PANTHER" id="PTHR11088:SF60">
    <property type="entry name" value="TRNA DIMETHYLALLYLTRANSFERASE"/>
    <property type="match status" value="1"/>
</dbReference>
<evidence type="ECO:0000256" key="12">
    <source>
        <dbReference type="RuleBase" id="RU003784"/>
    </source>
</evidence>
<evidence type="ECO:0000256" key="10">
    <source>
        <dbReference type="HAMAP-Rule" id="MF_00185"/>
    </source>
</evidence>
<dbReference type="GO" id="GO:0052381">
    <property type="term" value="F:tRNA dimethylallyltransferase activity"/>
    <property type="evidence" value="ECO:0007669"/>
    <property type="project" value="UniProtKB-UniRule"/>
</dbReference>
<comment type="subunit">
    <text evidence="10">Monomer.</text>
</comment>
<comment type="catalytic activity">
    <reaction evidence="9 10 11">
        <text>adenosine(37) in tRNA + dimethylallyl diphosphate = N(6)-dimethylallyladenosine(37) in tRNA + diphosphate</text>
        <dbReference type="Rhea" id="RHEA:26482"/>
        <dbReference type="Rhea" id="RHEA-COMP:10162"/>
        <dbReference type="Rhea" id="RHEA-COMP:10375"/>
        <dbReference type="ChEBI" id="CHEBI:33019"/>
        <dbReference type="ChEBI" id="CHEBI:57623"/>
        <dbReference type="ChEBI" id="CHEBI:74411"/>
        <dbReference type="ChEBI" id="CHEBI:74415"/>
        <dbReference type="EC" id="2.5.1.75"/>
    </reaction>
</comment>
<feature type="region of interest" description="Interaction with substrate tRNA" evidence="10">
    <location>
        <begin position="39"/>
        <end position="42"/>
    </location>
</feature>
<evidence type="ECO:0000256" key="7">
    <source>
        <dbReference type="ARBA" id="ARBA00022840"/>
    </source>
</evidence>
<dbReference type="CDD" id="cd02019">
    <property type="entry name" value="NK"/>
    <property type="match status" value="1"/>
</dbReference>
<proteinExistence type="inferred from homology"/>
<feature type="site" description="Interaction with substrate tRNA" evidence="10">
    <location>
        <position position="128"/>
    </location>
</feature>
<dbReference type="Gene3D" id="1.10.20.140">
    <property type="match status" value="1"/>
</dbReference>
<dbReference type="GO" id="GO:0006400">
    <property type="term" value="P:tRNA modification"/>
    <property type="evidence" value="ECO:0007669"/>
    <property type="project" value="TreeGrafter"/>
</dbReference>
<keyword evidence="4 10" id="KW-0808">Transferase</keyword>
<gene>
    <name evidence="10 14" type="primary">miaA</name>
    <name evidence="14" type="ORF">AULFYP135_00856</name>
</gene>
<dbReference type="AlphaFoldDB" id="A0A6N2SBB2"/>
<dbReference type="SUPFAM" id="SSF52540">
    <property type="entry name" value="P-loop containing nucleoside triphosphate hydrolases"/>
    <property type="match status" value="1"/>
</dbReference>
<dbReference type="Pfam" id="PF01715">
    <property type="entry name" value="IPPT"/>
    <property type="match status" value="1"/>
</dbReference>
<comment type="function">
    <text evidence="2 10 12">Catalyzes the transfer of a dimethylallyl group onto the adenine at position 37 in tRNAs that read codons beginning with uridine, leading to the formation of N6-(dimethylallyl)adenosine (i(6)A).</text>
</comment>
<evidence type="ECO:0000256" key="5">
    <source>
        <dbReference type="ARBA" id="ARBA00022694"/>
    </source>
</evidence>
<dbReference type="HAMAP" id="MF_00185">
    <property type="entry name" value="IPP_trans"/>
    <property type="match status" value="1"/>
</dbReference>
<evidence type="ECO:0000313" key="14">
    <source>
        <dbReference type="EMBL" id="VYS90622.1"/>
    </source>
</evidence>
<dbReference type="FunFam" id="1.10.20.140:FF:000001">
    <property type="entry name" value="tRNA dimethylallyltransferase"/>
    <property type="match status" value="1"/>
</dbReference>
<comment type="caution">
    <text evidence="10">Lacks conserved residue(s) required for the propagation of feature annotation.</text>
</comment>
<dbReference type="EMBL" id="CACRSL010000003">
    <property type="protein sequence ID" value="VYS90622.1"/>
    <property type="molecule type" value="Genomic_DNA"/>
</dbReference>
<dbReference type="InterPro" id="IPR039657">
    <property type="entry name" value="Dimethylallyltransferase"/>
</dbReference>
<dbReference type="EC" id="2.5.1.75" evidence="10"/>
<evidence type="ECO:0000256" key="3">
    <source>
        <dbReference type="ARBA" id="ARBA00005842"/>
    </source>
</evidence>
<evidence type="ECO:0000256" key="1">
    <source>
        <dbReference type="ARBA" id="ARBA00001946"/>
    </source>
</evidence>
<evidence type="ECO:0000256" key="11">
    <source>
        <dbReference type="RuleBase" id="RU003783"/>
    </source>
</evidence>
<dbReference type="GO" id="GO:0005524">
    <property type="term" value="F:ATP binding"/>
    <property type="evidence" value="ECO:0007669"/>
    <property type="project" value="UniProtKB-UniRule"/>
</dbReference>
<evidence type="ECO:0000256" key="9">
    <source>
        <dbReference type="ARBA" id="ARBA00049563"/>
    </source>
</evidence>
<name>A0A6N2SBB2_9FIRM</name>
<evidence type="ECO:0000256" key="8">
    <source>
        <dbReference type="ARBA" id="ARBA00022842"/>
    </source>
</evidence>
<dbReference type="Gene3D" id="3.40.50.300">
    <property type="entry name" value="P-loop containing nucleotide triphosphate hydrolases"/>
    <property type="match status" value="1"/>
</dbReference>
<organism evidence="14">
    <name type="scientific">uncultured Anaerotruncus sp</name>
    <dbReference type="NCBI Taxonomy" id="905011"/>
    <lineage>
        <taxon>Bacteria</taxon>
        <taxon>Bacillati</taxon>
        <taxon>Bacillota</taxon>
        <taxon>Clostridia</taxon>
        <taxon>Eubacteriales</taxon>
        <taxon>Oscillospiraceae</taxon>
        <taxon>Anaerotruncus</taxon>
        <taxon>environmental samples</taxon>
    </lineage>
</organism>
<keyword evidence="5 10" id="KW-0819">tRNA processing</keyword>
<evidence type="ECO:0000256" key="2">
    <source>
        <dbReference type="ARBA" id="ARBA00003213"/>
    </source>
</evidence>
<sequence length="320" mass="35979">MDMQEKIPLLAIAGPTASGKTKLAVELAKAFDGEVISADSMQVYRGMAIGTAQPTLEEMEGIPHHLIGFLDPDEAFSVAQYVELARAKIREVHNRGKLPILAGGTGLYLSSVVDNIDFHEIKSDPDLRRELEARAREEGGEALLRELASFDPELAAALHPNNLGRILRAIEVYRLTGKPMSLHQEESRQKPGNYALCYLGLCYDNRQKLYDRINLRVDLMVEAGLLQEAEDLFRSRFAGTARQAIGYKELEGYFSGGTPLEDCLEAIKLGSRRYAKRQLTWFRRDGRIHWIAVDRFPSWREVLEEAQNTLVKSGILCYTK</sequence>